<dbReference type="PIRSF" id="PIRSF038994">
    <property type="entry name" value="NagA"/>
    <property type="match status" value="1"/>
</dbReference>
<dbReference type="Gene3D" id="3.20.20.140">
    <property type="entry name" value="Metal-dependent hydrolases"/>
    <property type="match status" value="1"/>
</dbReference>
<reference evidence="7" key="1">
    <citation type="submission" date="2020-05" db="EMBL/GenBank/DDBJ databases">
        <authorList>
            <person name="Chiriac C."/>
            <person name="Salcher M."/>
            <person name="Ghai R."/>
            <person name="Kavagutti S V."/>
        </authorList>
    </citation>
    <scope>NUCLEOTIDE SEQUENCE</scope>
</reference>
<name>A0A6J6R2X7_9ZZZZ</name>
<dbReference type="GO" id="GO:0046872">
    <property type="term" value="F:metal ion binding"/>
    <property type="evidence" value="ECO:0007669"/>
    <property type="project" value="UniProtKB-KW"/>
</dbReference>
<protein>
    <submittedName>
        <fullName evidence="7">Unannotated protein</fullName>
    </submittedName>
</protein>
<dbReference type="Pfam" id="PF01979">
    <property type="entry name" value="Amidohydro_1"/>
    <property type="match status" value="1"/>
</dbReference>
<dbReference type="InterPro" id="IPR003764">
    <property type="entry name" value="GlcNAc_6-P_deAcase"/>
</dbReference>
<evidence type="ECO:0000259" key="5">
    <source>
        <dbReference type="Pfam" id="PF01979"/>
    </source>
</evidence>
<evidence type="ECO:0000313" key="6">
    <source>
        <dbReference type="EMBL" id="CAB4363724.1"/>
    </source>
</evidence>
<dbReference type="InterPro" id="IPR011059">
    <property type="entry name" value="Metal-dep_hydrolase_composite"/>
</dbReference>
<evidence type="ECO:0000256" key="3">
    <source>
        <dbReference type="ARBA" id="ARBA00022801"/>
    </source>
</evidence>
<keyword evidence="3" id="KW-0378">Hydrolase</keyword>
<evidence type="ECO:0000256" key="2">
    <source>
        <dbReference type="ARBA" id="ARBA00022723"/>
    </source>
</evidence>
<dbReference type="EMBL" id="CAEZYF010000005">
    <property type="protein sequence ID" value="CAB4718017.1"/>
    <property type="molecule type" value="Genomic_DNA"/>
</dbReference>
<dbReference type="SUPFAM" id="SSF51338">
    <property type="entry name" value="Composite domain of metallo-dependent hydrolases"/>
    <property type="match status" value="1"/>
</dbReference>
<evidence type="ECO:0000313" key="7">
    <source>
        <dbReference type="EMBL" id="CAB4718017.1"/>
    </source>
</evidence>
<organism evidence="7">
    <name type="scientific">freshwater metagenome</name>
    <dbReference type="NCBI Taxonomy" id="449393"/>
    <lineage>
        <taxon>unclassified sequences</taxon>
        <taxon>metagenomes</taxon>
        <taxon>ecological metagenomes</taxon>
    </lineage>
</organism>
<evidence type="ECO:0000256" key="4">
    <source>
        <dbReference type="ARBA" id="ARBA00023277"/>
    </source>
</evidence>
<dbReference type="PANTHER" id="PTHR11113:SF14">
    <property type="entry name" value="N-ACETYLGLUCOSAMINE-6-PHOSPHATE DEACETYLASE"/>
    <property type="match status" value="1"/>
</dbReference>
<dbReference type="GO" id="GO:0008448">
    <property type="term" value="F:N-acetylglucosamine-6-phosphate deacetylase activity"/>
    <property type="evidence" value="ECO:0007669"/>
    <property type="project" value="InterPro"/>
</dbReference>
<dbReference type="EMBL" id="CAESGF010000007">
    <property type="protein sequence ID" value="CAB4363724.1"/>
    <property type="molecule type" value="Genomic_DNA"/>
</dbReference>
<evidence type="ECO:0000256" key="1">
    <source>
        <dbReference type="ARBA" id="ARBA00010716"/>
    </source>
</evidence>
<proteinExistence type="inferred from homology"/>
<dbReference type="AlphaFoldDB" id="A0A6J6R2X7"/>
<dbReference type="SUPFAM" id="SSF51556">
    <property type="entry name" value="Metallo-dependent hydrolases"/>
    <property type="match status" value="1"/>
</dbReference>
<dbReference type="EMBL" id="CAFBMT010000007">
    <property type="protein sequence ID" value="CAB4931582.1"/>
    <property type="molecule type" value="Genomic_DNA"/>
</dbReference>
<gene>
    <name evidence="7" type="ORF">UFOPK2656_01110</name>
    <name evidence="8" type="ORF">UFOPK3651_01514</name>
    <name evidence="6" type="ORF">UFOPK4189_01499</name>
</gene>
<dbReference type="InterPro" id="IPR032466">
    <property type="entry name" value="Metal_Hydrolase"/>
</dbReference>
<dbReference type="Gene3D" id="2.30.40.10">
    <property type="entry name" value="Urease, subunit C, domain 1"/>
    <property type="match status" value="1"/>
</dbReference>
<dbReference type="PANTHER" id="PTHR11113">
    <property type="entry name" value="N-ACETYLGLUCOSAMINE-6-PHOSPHATE DEACETYLASE"/>
    <property type="match status" value="1"/>
</dbReference>
<comment type="similarity">
    <text evidence="1">Belongs to the metallo-dependent hydrolases superfamily. NagA family.</text>
</comment>
<accession>A0A6J6R2X7</accession>
<keyword evidence="2" id="KW-0479">Metal-binding</keyword>
<dbReference type="GO" id="GO:0006046">
    <property type="term" value="P:N-acetylglucosamine catabolic process"/>
    <property type="evidence" value="ECO:0007669"/>
    <property type="project" value="TreeGrafter"/>
</dbReference>
<feature type="domain" description="Amidohydrolase-related" evidence="5">
    <location>
        <begin position="41"/>
        <end position="357"/>
    </location>
</feature>
<dbReference type="InterPro" id="IPR006680">
    <property type="entry name" value="Amidohydro-rel"/>
</dbReference>
<sequence length="361" mass="36843">MTSVAAGRVLTADGWVHDAVVHSADGVIVAIRPGVGGGDRVLVPGFVDLQVNGIDDIDVASATGADWNRLAALLLAQGVTTWCPTLVTAPLGRYAAPLRRIAEAMARPASGRPTIAGVHLEGPFLGGAAGAHRPDLIVPIDLDWIRGLPSHVAVMTLGAEQPLATHATRVLAAAGVLVAIGHSTASEAEFDAVVAAGARLVTHLFNAMSGLGHRSPGVAAFALTNEAVCASLIADGVHVHPRMVRMGFTALGASRAVLVTDAVGWRTGTVGTMRLEFRDGAPRLPDGTLAGSALTMDAAIRVCVASGVDLATAVRAASSNPARLLGLHDRGGIAVGQRADVVALTPDLQVEQVWVAGSPTR</sequence>
<keyword evidence="4" id="KW-0119">Carbohydrate metabolism</keyword>
<evidence type="ECO:0000313" key="8">
    <source>
        <dbReference type="EMBL" id="CAB4931582.1"/>
    </source>
</evidence>